<evidence type="ECO:0000313" key="3">
    <source>
        <dbReference type="Proteomes" id="UP001141806"/>
    </source>
</evidence>
<evidence type="ECO:0000256" key="1">
    <source>
        <dbReference type="SAM" id="MobiDB-lite"/>
    </source>
</evidence>
<dbReference type="PANTHER" id="PTHR36011:SF1">
    <property type="entry name" value="BAT2 DOMAIN PROTEIN"/>
    <property type="match status" value="1"/>
</dbReference>
<accession>A0A9Q0HCR7</accession>
<feature type="region of interest" description="Disordered" evidence="1">
    <location>
        <begin position="1"/>
        <end position="29"/>
    </location>
</feature>
<gene>
    <name evidence="2" type="ORF">NE237_023344</name>
</gene>
<name>A0A9Q0HCR7_9MAGN</name>
<dbReference type="EMBL" id="JAMYWD010000008">
    <property type="protein sequence ID" value="KAJ4963405.1"/>
    <property type="molecule type" value="Genomic_DNA"/>
</dbReference>
<dbReference type="PANTHER" id="PTHR36011">
    <property type="entry name" value="BAT2 DOMAIN PROTEIN"/>
    <property type="match status" value="1"/>
</dbReference>
<organism evidence="2 3">
    <name type="scientific">Protea cynaroides</name>
    <dbReference type="NCBI Taxonomy" id="273540"/>
    <lineage>
        <taxon>Eukaryota</taxon>
        <taxon>Viridiplantae</taxon>
        <taxon>Streptophyta</taxon>
        <taxon>Embryophyta</taxon>
        <taxon>Tracheophyta</taxon>
        <taxon>Spermatophyta</taxon>
        <taxon>Magnoliopsida</taxon>
        <taxon>Proteales</taxon>
        <taxon>Proteaceae</taxon>
        <taxon>Protea</taxon>
    </lineage>
</organism>
<evidence type="ECO:0000313" key="2">
    <source>
        <dbReference type="EMBL" id="KAJ4963405.1"/>
    </source>
</evidence>
<protein>
    <submittedName>
        <fullName evidence="2">Uncharacterized protein</fullName>
    </submittedName>
</protein>
<feature type="compositionally biased region" description="Low complexity" evidence="1">
    <location>
        <begin position="16"/>
        <end position="29"/>
    </location>
</feature>
<keyword evidence="3" id="KW-1185">Reference proteome</keyword>
<proteinExistence type="predicted"/>
<dbReference type="Proteomes" id="UP001141806">
    <property type="component" value="Unassembled WGS sequence"/>
</dbReference>
<comment type="caution">
    <text evidence="2">The sequence shown here is derived from an EMBL/GenBank/DDBJ whole genome shotgun (WGS) entry which is preliminary data.</text>
</comment>
<dbReference type="AlphaFoldDB" id="A0A9Q0HCR7"/>
<sequence>MEENTQLPRKNELEPEAASVPAPVPVSASAPAEGGWGISPFSVLADLQKAAAVAAEKIFPNAAAVAKNAAKGISDIQIIKTDLESSKEGDEDSLLGQGLKVFDKSVENLASGAWQALGCASEGGSDLVHKLEKLLYQAE</sequence>
<reference evidence="2" key="1">
    <citation type="journal article" date="2023" name="Plant J.">
        <title>The genome of the king protea, Protea cynaroides.</title>
        <authorList>
            <person name="Chang J."/>
            <person name="Duong T.A."/>
            <person name="Schoeman C."/>
            <person name="Ma X."/>
            <person name="Roodt D."/>
            <person name="Barker N."/>
            <person name="Li Z."/>
            <person name="Van de Peer Y."/>
            <person name="Mizrachi E."/>
        </authorList>
    </citation>
    <scope>NUCLEOTIDE SEQUENCE</scope>
    <source>
        <tissue evidence="2">Young leaves</tissue>
    </source>
</reference>
<dbReference type="OrthoDB" id="10619335at2759"/>